<keyword evidence="2" id="KW-1185">Reference proteome</keyword>
<name>A0ABR7KYL2_9SPHI</name>
<protein>
    <recommendedName>
        <fullName evidence="3">Ig-like domain (Group 3)</fullName>
    </recommendedName>
</protein>
<dbReference type="EMBL" id="JACRYL010000053">
    <property type="protein sequence ID" value="MBC6113216.1"/>
    <property type="molecule type" value="Genomic_DNA"/>
</dbReference>
<feature type="non-terminal residue" evidence="1">
    <location>
        <position position="1"/>
    </location>
</feature>
<organism evidence="1 2">
    <name type="scientific">Pedobacter fastidiosus</name>
    <dbReference type="NCBI Taxonomy" id="2765361"/>
    <lineage>
        <taxon>Bacteria</taxon>
        <taxon>Pseudomonadati</taxon>
        <taxon>Bacteroidota</taxon>
        <taxon>Sphingobacteriia</taxon>
        <taxon>Sphingobacteriales</taxon>
        <taxon>Sphingobacteriaceae</taxon>
        <taxon>Pedobacter</taxon>
    </lineage>
</organism>
<comment type="caution">
    <text evidence="1">The sequence shown here is derived from an EMBL/GenBank/DDBJ whole genome shotgun (WGS) entry which is preliminary data.</text>
</comment>
<sequence length="389" mass="38039">CGTPTGSISITAVAGEKYSVDGGAFTATLIYSALTPGAHTVTSQSVDGCSSAAVPFTISPAKAVANAPVFAVTQPVCGTPTGSISIAAVTGEKYSIDGGTFTATTTYASLTPGSHTITSQSVDGCNSAATPFTITPAKVVATTPVFALTQPTCGTPTGTISITAVTGEKYSIDGGAFTATLIYSALTPGSHTVTSQSVDGCSSAATPFTISPAKAVASTPVFALTQPVCGTPTGSISITAVTGEKYSVDGGAFTAATTYASLTPGAHTVTSQSVDACNSAAMPFTITPAKVVASTPVFAVTQPVCGTPTGSITITAATGEKYSVDGGAFTATLIYSALTPGSHTVTSQSVDGCNSAAAPFTISPAKVEANAPTVSVSAQPVCGTPTGSI</sequence>
<proteinExistence type="predicted"/>
<evidence type="ECO:0008006" key="3">
    <source>
        <dbReference type="Google" id="ProtNLM"/>
    </source>
</evidence>
<gene>
    <name evidence="1" type="ORF">H7U22_22655</name>
</gene>
<evidence type="ECO:0000313" key="2">
    <source>
        <dbReference type="Proteomes" id="UP000652755"/>
    </source>
</evidence>
<reference evidence="1 2" key="1">
    <citation type="submission" date="2020-08" db="EMBL/GenBank/DDBJ databases">
        <authorList>
            <person name="Sun Q."/>
            <person name="Inoue M."/>
        </authorList>
    </citation>
    <scope>NUCLEOTIDE SEQUENCE [LARGE SCALE GENOMIC DNA]</scope>
    <source>
        <strain evidence="1 2">CCM 8938</strain>
    </source>
</reference>
<dbReference type="Proteomes" id="UP000652755">
    <property type="component" value="Unassembled WGS sequence"/>
</dbReference>
<evidence type="ECO:0000313" key="1">
    <source>
        <dbReference type="EMBL" id="MBC6113216.1"/>
    </source>
</evidence>
<feature type="non-terminal residue" evidence="1">
    <location>
        <position position="389"/>
    </location>
</feature>
<dbReference type="RefSeq" id="WP_187073635.1">
    <property type="nucleotide sequence ID" value="NZ_JACRYL010000053.1"/>
</dbReference>
<accession>A0ABR7KYL2</accession>